<evidence type="ECO:0000313" key="3">
    <source>
        <dbReference type="Proteomes" id="UP000681027"/>
    </source>
</evidence>
<keyword evidence="1" id="KW-1133">Transmembrane helix</keyword>
<evidence type="ECO:0000256" key="1">
    <source>
        <dbReference type="SAM" id="Phobius"/>
    </source>
</evidence>
<gene>
    <name evidence="2" type="ORF">KHA94_11790</name>
</gene>
<feature type="transmembrane region" description="Helical" evidence="1">
    <location>
        <begin position="115"/>
        <end position="141"/>
    </location>
</feature>
<feature type="transmembrane region" description="Helical" evidence="1">
    <location>
        <begin position="230"/>
        <end position="252"/>
    </location>
</feature>
<feature type="transmembrane region" description="Helical" evidence="1">
    <location>
        <begin position="68"/>
        <end position="94"/>
    </location>
</feature>
<keyword evidence="1" id="KW-0812">Transmembrane</keyword>
<dbReference type="EMBL" id="JAGYPM010000003">
    <property type="protein sequence ID" value="MBS4190864.1"/>
    <property type="molecule type" value="Genomic_DNA"/>
</dbReference>
<accession>A0ABS5NVD2</accession>
<feature type="transmembrane region" description="Helical" evidence="1">
    <location>
        <begin position="21"/>
        <end position="42"/>
    </location>
</feature>
<evidence type="ECO:0000313" key="2">
    <source>
        <dbReference type="EMBL" id="MBS4190864.1"/>
    </source>
</evidence>
<feature type="transmembrane region" description="Helical" evidence="1">
    <location>
        <begin position="153"/>
        <end position="174"/>
    </location>
</feature>
<keyword evidence="3" id="KW-1185">Reference proteome</keyword>
<reference evidence="2 3" key="1">
    <citation type="submission" date="2021-05" db="EMBL/GenBank/DDBJ databases">
        <title>Novel Bacillus species.</title>
        <authorList>
            <person name="Liu G."/>
        </authorList>
    </citation>
    <scope>NUCLEOTIDE SEQUENCE [LARGE SCALE GENOMIC DNA]</scope>
    <source>
        <strain evidence="2 3">FJAT-49705</strain>
    </source>
</reference>
<dbReference type="RefSeq" id="WP_213102347.1">
    <property type="nucleotide sequence ID" value="NZ_JAGYPM010000003.1"/>
</dbReference>
<comment type="caution">
    <text evidence="2">The sequence shown here is derived from an EMBL/GenBank/DDBJ whole genome shotgun (WGS) entry which is preliminary data.</text>
</comment>
<organism evidence="2 3">
    <name type="scientific">Cytobacillus citreus</name>
    <dbReference type="NCBI Taxonomy" id="2833586"/>
    <lineage>
        <taxon>Bacteria</taxon>
        <taxon>Bacillati</taxon>
        <taxon>Bacillota</taxon>
        <taxon>Bacilli</taxon>
        <taxon>Bacillales</taxon>
        <taxon>Bacillaceae</taxon>
        <taxon>Cytobacillus</taxon>
    </lineage>
</organism>
<keyword evidence="1" id="KW-0472">Membrane</keyword>
<name>A0ABS5NVD2_9BACI</name>
<protein>
    <submittedName>
        <fullName evidence="2">ABC transporter permease</fullName>
    </submittedName>
</protein>
<dbReference type="Proteomes" id="UP000681027">
    <property type="component" value="Unassembled WGS sequence"/>
</dbReference>
<proteinExistence type="predicted"/>
<feature type="transmembrane region" description="Helical" evidence="1">
    <location>
        <begin position="186"/>
        <end position="206"/>
    </location>
</feature>
<sequence>MNLWMVLFNKELVEMSRNFKWIWVPIVFILLAVKEPLTLYYMPQIIDALGGLPEGAVIELPVPSASEVLIAILGQFNTLGVLIIVLTSMGIIAAERKSGVAAIILVKPVSYASFVTAKWAAAMLLLWVSYFIGYVASWYYVVILFEAVPFIDFFQSFLLNGIWLSFVLTMTIFFNSFNKSPGVVGFITIAIIILLSVLSSSFSHWLQWSPSLLPTYTNTFLLSNEIPDNVLSAIIVAIIGMIVLLVCSISIFRRKELA</sequence>